<sequence>MSSWPAFASSAHRASTDTGSSRLLPVGDLRHAHHLEAVAAVVTRLVKQAALRRARVSDEQESFELWDTAAAPPITGL</sequence>
<evidence type="ECO:0000256" key="1">
    <source>
        <dbReference type="SAM" id="MobiDB-lite"/>
    </source>
</evidence>
<dbReference type="Proteomes" id="UP000272729">
    <property type="component" value="Unassembled WGS sequence"/>
</dbReference>
<evidence type="ECO:0000313" key="3">
    <source>
        <dbReference type="Proteomes" id="UP000272729"/>
    </source>
</evidence>
<keyword evidence="3" id="KW-1185">Reference proteome</keyword>
<protein>
    <submittedName>
        <fullName evidence="2">Uncharacterized protein</fullName>
    </submittedName>
</protein>
<name>A0A495X0V5_9PSEU</name>
<dbReference type="AlphaFoldDB" id="A0A495X0V5"/>
<dbReference type="EMBL" id="RBXR01000001">
    <property type="protein sequence ID" value="RKT66844.1"/>
    <property type="molecule type" value="Genomic_DNA"/>
</dbReference>
<feature type="compositionally biased region" description="Polar residues" evidence="1">
    <location>
        <begin position="12"/>
        <end position="21"/>
    </location>
</feature>
<organism evidence="2 3">
    <name type="scientific">Saccharothrix variisporea</name>
    <dbReference type="NCBI Taxonomy" id="543527"/>
    <lineage>
        <taxon>Bacteria</taxon>
        <taxon>Bacillati</taxon>
        <taxon>Actinomycetota</taxon>
        <taxon>Actinomycetes</taxon>
        <taxon>Pseudonocardiales</taxon>
        <taxon>Pseudonocardiaceae</taxon>
        <taxon>Saccharothrix</taxon>
    </lineage>
</organism>
<evidence type="ECO:0000313" key="2">
    <source>
        <dbReference type="EMBL" id="RKT66844.1"/>
    </source>
</evidence>
<dbReference type="RefSeq" id="WP_121216723.1">
    <property type="nucleotide sequence ID" value="NZ_JBIUBA010000011.1"/>
</dbReference>
<reference evidence="2 3" key="1">
    <citation type="submission" date="2018-10" db="EMBL/GenBank/DDBJ databases">
        <title>Sequencing the genomes of 1000 actinobacteria strains.</title>
        <authorList>
            <person name="Klenk H.-P."/>
        </authorList>
    </citation>
    <scope>NUCLEOTIDE SEQUENCE [LARGE SCALE GENOMIC DNA]</scope>
    <source>
        <strain evidence="2 3">DSM 43911</strain>
    </source>
</reference>
<gene>
    <name evidence="2" type="ORF">DFJ66_0008</name>
</gene>
<proteinExistence type="predicted"/>
<feature type="region of interest" description="Disordered" evidence="1">
    <location>
        <begin position="1"/>
        <end position="23"/>
    </location>
</feature>
<comment type="caution">
    <text evidence="2">The sequence shown here is derived from an EMBL/GenBank/DDBJ whole genome shotgun (WGS) entry which is preliminary data.</text>
</comment>
<accession>A0A495X0V5</accession>